<keyword evidence="10 14" id="KW-0408">Iron</keyword>
<dbReference type="PANTHER" id="PTHR24302">
    <property type="entry name" value="CYTOCHROME P450 FAMILY 3"/>
    <property type="match status" value="1"/>
</dbReference>
<dbReference type="EMBL" id="OA885770">
    <property type="protein sequence ID" value="CAD7282342.1"/>
    <property type="molecule type" value="Genomic_DNA"/>
</dbReference>
<keyword evidence="8" id="KW-0492">Microsome</keyword>
<evidence type="ECO:0000256" key="14">
    <source>
        <dbReference type="PIRSR" id="PIRSR602401-1"/>
    </source>
</evidence>
<dbReference type="PANTHER" id="PTHR24302:SF15">
    <property type="entry name" value="FATTY-ACID PEROXYGENASE"/>
    <property type="match status" value="1"/>
</dbReference>
<dbReference type="GO" id="GO:0008395">
    <property type="term" value="F:steroid hydroxylase activity"/>
    <property type="evidence" value="ECO:0007669"/>
    <property type="project" value="TreeGrafter"/>
</dbReference>
<keyword evidence="6 14" id="KW-0479">Metal-binding</keyword>
<keyword evidence="9" id="KW-0560">Oxidoreductase</keyword>
<evidence type="ECO:0000313" key="15">
    <source>
        <dbReference type="EMBL" id="CAD7282342.1"/>
    </source>
</evidence>
<evidence type="ECO:0000256" key="2">
    <source>
        <dbReference type="ARBA" id="ARBA00004174"/>
    </source>
</evidence>
<keyword evidence="16" id="KW-1185">Reference proteome</keyword>
<dbReference type="GO" id="GO:0016705">
    <property type="term" value="F:oxidoreductase activity, acting on paired donors, with incorporation or reduction of molecular oxygen"/>
    <property type="evidence" value="ECO:0007669"/>
    <property type="project" value="InterPro"/>
</dbReference>
<feature type="binding site" description="axial binding residue" evidence="14">
    <location>
        <position position="560"/>
    </location>
    <ligand>
        <name>heme</name>
        <dbReference type="ChEBI" id="CHEBI:30413"/>
    </ligand>
    <ligandPart>
        <name>Fe</name>
        <dbReference type="ChEBI" id="CHEBI:18248"/>
    </ligandPart>
</feature>
<dbReference type="PRINTS" id="PR00385">
    <property type="entry name" value="P450"/>
</dbReference>
<evidence type="ECO:0000256" key="13">
    <source>
        <dbReference type="ARBA" id="ARBA00043906"/>
    </source>
</evidence>
<evidence type="ECO:0000256" key="9">
    <source>
        <dbReference type="ARBA" id="ARBA00023002"/>
    </source>
</evidence>
<dbReference type="GO" id="GO:0020037">
    <property type="term" value="F:heme binding"/>
    <property type="evidence" value="ECO:0007669"/>
    <property type="project" value="InterPro"/>
</dbReference>
<sequence>MASAKVFQRETAESAKQRKLTEVKRYVLEPKKAYVRDDRTKSVPVKQGLQGFRPSINPDKWGYACPACGQKADALWTEKRIQGRSNLGKRANTSSVISDLGLQSGSSDFSLSSNLPLWTVLFTGFAIWFYKFLYSGYEVFAKRSIPTVRPIYPIFGNLWGVWNKDIRKWQQENVRRYGKYFGFYDGKAPVLYVSDLDMIKEILVKKFDCFTDHQFFSTGLEQHEYIRKFLFVMNGEDWKDARNAISSAFSGGKIKKMSSMMVECCQRMVDDVRIVTHQGPGIIELKDLFGKVTLDIIARCAFGTKLGNLGDPKNPFILHSSKAFRPPLFNSAWSLIPELFPWTQRLGLEAVISRDSIDFFVKTVEEVIKSRRAEKSTNKRGDFLEVLLEEARAERAKKKSDTSAKIVLTDEVLVSQCVTFFAVGYDTVGTQLGIAGHYLALYPECQEKLHAEIESVAKKYNGLNHEAIQECQYLDQVLSEALRIYPTVTIIERRCTKSCEIKGLQFCKGDTIALPIYTIQHTEEYYSDPETFDPERFAPENKTKLVPYTYFPFGQGPRICIGIRFAIEETKLALGHLIQSFKLSKCSKTSFLYSGYNFFAKRGIPTVKPIYPIVGNLWGIWNKDARKWTDENVRKYGKFFGMYDGKAPLLCVSDPEVLKEIFVKKFDCFVDHQMSPIMVECCYRMLESAQNIAEGPGIIELKK</sequence>
<evidence type="ECO:0000256" key="8">
    <source>
        <dbReference type="ARBA" id="ARBA00022848"/>
    </source>
</evidence>
<keyword evidence="7" id="KW-0256">Endoplasmic reticulum</keyword>
<comment type="similarity">
    <text evidence="4">Belongs to the cytochrome P450 family.</text>
</comment>
<evidence type="ECO:0000313" key="16">
    <source>
        <dbReference type="Proteomes" id="UP000678499"/>
    </source>
</evidence>
<dbReference type="PROSITE" id="PS00086">
    <property type="entry name" value="CYTOCHROME_P450"/>
    <property type="match status" value="1"/>
</dbReference>
<evidence type="ECO:0000256" key="12">
    <source>
        <dbReference type="ARBA" id="ARBA00023136"/>
    </source>
</evidence>
<dbReference type="InterPro" id="IPR050705">
    <property type="entry name" value="Cytochrome_P450_3A"/>
</dbReference>
<reference evidence="15" key="1">
    <citation type="submission" date="2020-11" db="EMBL/GenBank/DDBJ databases">
        <authorList>
            <person name="Tran Van P."/>
        </authorList>
    </citation>
    <scope>NUCLEOTIDE SEQUENCE</scope>
</reference>
<accession>A0A7R9BVF9</accession>
<dbReference type="EMBL" id="CAJPEX010003733">
    <property type="protein sequence ID" value="CAG0922494.1"/>
    <property type="molecule type" value="Genomic_DNA"/>
</dbReference>
<gene>
    <name evidence="15" type="ORF">NMOB1V02_LOCUS9967</name>
</gene>
<evidence type="ECO:0000256" key="3">
    <source>
        <dbReference type="ARBA" id="ARBA00004406"/>
    </source>
</evidence>
<evidence type="ECO:0000256" key="5">
    <source>
        <dbReference type="ARBA" id="ARBA00022617"/>
    </source>
</evidence>
<keyword evidence="11" id="KW-0503">Monooxygenase</keyword>
<dbReference type="InterPro" id="IPR002401">
    <property type="entry name" value="Cyt_P450_E_grp-I"/>
</dbReference>
<protein>
    <recommendedName>
        <fullName evidence="17">Cytochrome P450</fullName>
    </recommendedName>
</protein>
<keyword evidence="12" id="KW-0472">Membrane</keyword>
<dbReference type="OrthoDB" id="2789670at2759"/>
<evidence type="ECO:0000256" key="1">
    <source>
        <dbReference type="ARBA" id="ARBA00001971"/>
    </source>
</evidence>
<evidence type="ECO:0000256" key="10">
    <source>
        <dbReference type="ARBA" id="ARBA00023004"/>
    </source>
</evidence>
<dbReference type="SUPFAM" id="SSF48264">
    <property type="entry name" value="Cytochrome P450"/>
    <property type="match status" value="2"/>
</dbReference>
<dbReference type="PRINTS" id="PR00463">
    <property type="entry name" value="EP450I"/>
</dbReference>
<dbReference type="InterPro" id="IPR036396">
    <property type="entry name" value="Cyt_P450_sf"/>
</dbReference>
<dbReference type="CDD" id="cd11056">
    <property type="entry name" value="CYP6-like"/>
    <property type="match status" value="1"/>
</dbReference>
<evidence type="ECO:0000256" key="11">
    <source>
        <dbReference type="ARBA" id="ARBA00023033"/>
    </source>
</evidence>
<dbReference type="Proteomes" id="UP000678499">
    <property type="component" value="Unassembled WGS sequence"/>
</dbReference>
<dbReference type="GO" id="GO:0005789">
    <property type="term" value="C:endoplasmic reticulum membrane"/>
    <property type="evidence" value="ECO:0007669"/>
    <property type="project" value="UniProtKB-SubCell"/>
</dbReference>
<dbReference type="Pfam" id="PF00067">
    <property type="entry name" value="p450"/>
    <property type="match status" value="1"/>
</dbReference>
<evidence type="ECO:0000256" key="4">
    <source>
        <dbReference type="ARBA" id="ARBA00010617"/>
    </source>
</evidence>
<name>A0A7R9BVF9_9CRUS</name>
<evidence type="ECO:0000256" key="6">
    <source>
        <dbReference type="ARBA" id="ARBA00022723"/>
    </source>
</evidence>
<dbReference type="GO" id="GO:0005506">
    <property type="term" value="F:iron ion binding"/>
    <property type="evidence" value="ECO:0007669"/>
    <property type="project" value="InterPro"/>
</dbReference>
<dbReference type="FunFam" id="1.10.630.10:FF:000042">
    <property type="entry name" value="Cytochrome P450"/>
    <property type="match status" value="1"/>
</dbReference>
<evidence type="ECO:0008006" key="17">
    <source>
        <dbReference type="Google" id="ProtNLM"/>
    </source>
</evidence>
<comment type="cofactor">
    <cofactor evidence="1 14">
        <name>heme</name>
        <dbReference type="ChEBI" id="CHEBI:30413"/>
    </cofactor>
</comment>
<dbReference type="InterPro" id="IPR017972">
    <property type="entry name" value="Cyt_P450_CS"/>
</dbReference>
<comment type="subcellular location">
    <subcellularLocation>
        <location evidence="3">Endoplasmic reticulum membrane</location>
        <topology evidence="3">Peripheral membrane protein</topology>
    </subcellularLocation>
    <subcellularLocation>
        <location evidence="2">Microsome membrane</location>
        <topology evidence="2">Peripheral membrane protein</topology>
    </subcellularLocation>
</comment>
<dbReference type="InterPro" id="IPR001128">
    <property type="entry name" value="Cyt_P450"/>
</dbReference>
<evidence type="ECO:0000256" key="7">
    <source>
        <dbReference type="ARBA" id="ARBA00022824"/>
    </source>
</evidence>
<proteinExistence type="inferred from homology"/>
<dbReference type="AlphaFoldDB" id="A0A7R9BVF9"/>
<organism evidence="15">
    <name type="scientific">Notodromas monacha</name>
    <dbReference type="NCBI Taxonomy" id="399045"/>
    <lineage>
        <taxon>Eukaryota</taxon>
        <taxon>Metazoa</taxon>
        <taxon>Ecdysozoa</taxon>
        <taxon>Arthropoda</taxon>
        <taxon>Crustacea</taxon>
        <taxon>Oligostraca</taxon>
        <taxon>Ostracoda</taxon>
        <taxon>Podocopa</taxon>
        <taxon>Podocopida</taxon>
        <taxon>Cypridocopina</taxon>
        <taxon>Cypridoidea</taxon>
        <taxon>Cyprididae</taxon>
        <taxon>Notodromas</taxon>
    </lineage>
</organism>
<comment type="function">
    <text evidence="13">Cytochromes P450 are a group of heme-thiolate monooxygenases. They oxidize a variety of structurally unrelated compounds, including steroids, fatty acids, and xenobiotics.</text>
</comment>
<keyword evidence="5 14" id="KW-0349">Heme</keyword>
<dbReference type="Gene3D" id="1.10.630.10">
    <property type="entry name" value="Cytochrome P450"/>
    <property type="match status" value="2"/>
</dbReference>